<feature type="region of interest" description="Disordered" evidence="1">
    <location>
        <begin position="81"/>
        <end position="124"/>
    </location>
</feature>
<keyword evidence="3" id="KW-1185">Reference proteome</keyword>
<protein>
    <submittedName>
        <fullName evidence="2">Uncharacterized protein</fullName>
    </submittedName>
</protein>
<feature type="compositionally biased region" description="Basic and acidic residues" evidence="1">
    <location>
        <begin position="93"/>
        <end position="108"/>
    </location>
</feature>
<accession>A0AA36ARW1</accession>
<organism evidence="2 3">
    <name type="scientific">Octopus vulgaris</name>
    <name type="common">Common octopus</name>
    <dbReference type="NCBI Taxonomy" id="6645"/>
    <lineage>
        <taxon>Eukaryota</taxon>
        <taxon>Metazoa</taxon>
        <taxon>Spiralia</taxon>
        <taxon>Lophotrochozoa</taxon>
        <taxon>Mollusca</taxon>
        <taxon>Cephalopoda</taxon>
        <taxon>Coleoidea</taxon>
        <taxon>Octopodiformes</taxon>
        <taxon>Octopoda</taxon>
        <taxon>Incirrata</taxon>
        <taxon>Octopodidae</taxon>
        <taxon>Octopus</taxon>
    </lineage>
</organism>
<gene>
    <name evidence="2" type="ORF">OCTVUL_1B023110</name>
</gene>
<reference evidence="2" key="1">
    <citation type="submission" date="2023-08" db="EMBL/GenBank/DDBJ databases">
        <authorList>
            <person name="Alioto T."/>
            <person name="Alioto T."/>
            <person name="Gomez Garrido J."/>
        </authorList>
    </citation>
    <scope>NUCLEOTIDE SEQUENCE</scope>
</reference>
<dbReference type="Proteomes" id="UP001162480">
    <property type="component" value="Chromosome 4"/>
</dbReference>
<proteinExistence type="predicted"/>
<dbReference type="EMBL" id="OX597817">
    <property type="protein sequence ID" value="CAI9721165.1"/>
    <property type="molecule type" value="Genomic_DNA"/>
</dbReference>
<sequence>MINMINSNVSIGDFQRNFSLASAGTFAKTWGKFCSASSASEVKEAEKECGELNILEITRFPIRHTVLQSLDAKEIEMWVRQEEETTEQCPEENNGHEISDSDSSHSSKSDVNGQEHSNEEISWDNAEKSMESVIKFLERNPLLTTMFSKQCHFERI</sequence>
<name>A0AA36ARW1_OCTVU</name>
<dbReference type="AlphaFoldDB" id="A0AA36ARW1"/>
<evidence type="ECO:0000313" key="3">
    <source>
        <dbReference type="Proteomes" id="UP001162480"/>
    </source>
</evidence>
<evidence type="ECO:0000313" key="2">
    <source>
        <dbReference type="EMBL" id="CAI9721165.1"/>
    </source>
</evidence>
<evidence type="ECO:0000256" key="1">
    <source>
        <dbReference type="SAM" id="MobiDB-lite"/>
    </source>
</evidence>